<gene>
    <name evidence="8" type="ORF">MA16_Dca028333</name>
</gene>
<dbReference type="FunFam" id="3.10.20.370:FF:000001">
    <property type="entry name" value="Retrovirus-related Pol polyprotein from transposon 17.6-like protein"/>
    <property type="match status" value="1"/>
</dbReference>
<dbReference type="Gene3D" id="3.30.70.270">
    <property type="match status" value="1"/>
</dbReference>
<dbReference type="GO" id="GO:0004519">
    <property type="term" value="F:endonuclease activity"/>
    <property type="evidence" value="ECO:0007669"/>
    <property type="project" value="UniProtKB-KW"/>
</dbReference>
<keyword evidence="5" id="KW-0378">Hydrolase</keyword>
<dbReference type="GO" id="GO:0003676">
    <property type="term" value="F:nucleic acid binding"/>
    <property type="evidence" value="ECO:0007669"/>
    <property type="project" value="InterPro"/>
</dbReference>
<protein>
    <recommendedName>
        <fullName evidence="7">Integrase catalytic domain-containing protein</fullName>
    </recommendedName>
</protein>
<dbReference type="EMBL" id="KZ504695">
    <property type="protein sequence ID" value="PKU61410.1"/>
    <property type="molecule type" value="Genomic_DNA"/>
</dbReference>
<dbReference type="AlphaFoldDB" id="A0A2I0VDA8"/>
<evidence type="ECO:0000313" key="9">
    <source>
        <dbReference type="Proteomes" id="UP000233837"/>
    </source>
</evidence>
<dbReference type="InterPro" id="IPR056924">
    <property type="entry name" value="SH3_Tf2-1"/>
</dbReference>
<dbReference type="InterPro" id="IPR012337">
    <property type="entry name" value="RNaseH-like_sf"/>
</dbReference>
<evidence type="ECO:0000256" key="2">
    <source>
        <dbReference type="ARBA" id="ARBA00022695"/>
    </source>
</evidence>
<dbReference type="SUPFAM" id="SSF56672">
    <property type="entry name" value="DNA/RNA polymerases"/>
    <property type="match status" value="1"/>
</dbReference>
<dbReference type="PROSITE" id="PS50994">
    <property type="entry name" value="INTEGRASE"/>
    <property type="match status" value="1"/>
</dbReference>
<dbReference type="GO" id="GO:0016787">
    <property type="term" value="F:hydrolase activity"/>
    <property type="evidence" value="ECO:0007669"/>
    <property type="project" value="UniProtKB-KW"/>
</dbReference>
<feature type="domain" description="Integrase catalytic" evidence="7">
    <location>
        <begin position="286"/>
        <end position="446"/>
    </location>
</feature>
<dbReference type="Pfam" id="PF17921">
    <property type="entry name" value="Integrase_H2C2"/>
    <property type="match status" value="1"/>
</dbReference>
<dbReference type="Pfam" id="PF24626">
    <property type="entry name" value="SH3_Tf2-1"/>
    <property type="match status" value="1"/>
</dbReference>
<keyword evidence="2" id="KW-0548">Nucleotidyltransferase</keyword>
<dbReference type="InterPro" id="IPR041588">
    <property type="entry name" value="Integrase_H2C2"/>
</dbReference>
<evidence type="ECO:0000256" key="1">
    <source>
        <dbReference type="ARBA" id="ARBA00022679"/>
    </source>
</evidence>
<dbReference type="Gene3D" id="3.30.420.10">
    <property type="entry name" value="Ribonuclease H-like superfamily/Ribonuclease H"/>
    <property type="match status" value="2"/>
</dbReference>
<evidence type="ECO:0000313" key="8">
    <source>
        <dbReference type="EMBL" id="PKU61410.1"/>
    </source>
</evidence>
<keyword evidence="9" id="KW-1185">Reference proteome</keyword>
<organism evidence="8 9">
    <name type="scientific">Dendrobium catenatum</name>
    <dbReference type="NCBI Taxonomy" id="906689"/>
    <lineage>
        <taxon>Eukaryota</taxon>
        <taxon>Viridiplantae</taxon>
        <taxon>Streptophyta</taxon>
        <taxon>Embryophyta</taxon>
        <taxon>Tracheophyta</taxon>
        <taxon>Spermatophyta</taxon>
        <taxon>Magnoliopsida</taxon>
        <taxon>Liliopsida</taxon>
        <taxon>Asparagales</taxon>
        <taxon>Orchidaceae</taxon>
        <taxon>Epidendroideae</taxon>
        <taxon>Malaxideae</taxon>
        <taxon>Dendrobiinae</taxon>
        <taxon>Dendrobium</taxon>
    </lineage>
</organism>
<evidence type="ECO:0000256" key="6">
    <source>
        <dbReference type="ARBA" id="ARBA00022918"/>
    </source>
</evidence>
<evidence type="ECO:0000256" key="5">
    <source>
        <dbReference type="ARBA" id="ARBA00022801"/>
    </source>
</evidence>
<dbReference type="InterPro" id="IPR043502">
    <property type="entry name" value="DNA/RNA_pol_sf"/>
</dbReference>
<dbReference type="InterPro" id="IPR043128">
    <property type="entry name" value="Rev_trsase/Diguanyl_cyclase"/>
</dbReference>
<sequence length="579" mass="66534">MTEILRANQFEWNPAAQTSFEELKQRLSSAPTLNLPDFDQAFEVECDASNVGIGAVLTQGGHPIAYFSEKLSDARRKYSTYDKEFYAIVRALQHWSHYLLSNEFVLFSDHEALRYLCHQKKLKARHAKWSESLSAFHYVLKHKAGHHNQVADALSRRYVLLQTLQNQVIGFEVIRDLYAEDADFGNIWQQCLQGPFKLFHIKDGYLFFKQRLCIPNCSLRLTLISESHEGNLAGHFGREKTIELLCENFFWPSLRKHVGRFVQNCQVCKRAKTTSTNAGLYTPLPVPSSPWVDISIDFVVGLPRTQRNKDSIMVVVDRFSKMVHFVPCNKTLDATHIADLFFREIVRLHGIPKTITSDRDVKFLSHFWRTLWGKFGTRLQFSSAAHPQTDGQTETVNRSLGNLLRCFVGKNIKQWDLILAQVEFAFNRSISQATKRSPFEVAYGYNPVTPLDLVPIIQQTAFSTDAEQRGLEIQQLHKQVQETIAKHNEKCRKQANKTRRSVEFKEGDLVWIRLRKERFPPGAFSKLKNKADGPFRVIKKINNNAYQIDLPGDYQISATFNVADLTPHYDLDVLPTPGE</sequence>
<accession>A0A2I0VDA8</accession>
<evidence type="ECO:0000259" key="7">
    <source>
        <dbReference type="PROSITE" id="PS50994"/>
    </source>
</evidence>
<dbReference type="SUPFAM" id="SSF53098">
    <property type="entry name" value="Ribonuclease H-like"/>
    <property type="match status" value="1"/>
</dbReference>
<dbReference type="Pfam" id="PF17917">
    <property type="entry name" value="RT_RNaseH"/>
    <property type="match status" value="1"/>
</dbReference>
<name>A0A2I0VDA8_9ASPA</name>
<dbReference type="InterPro" id="IPR001584">
    <property type="entry name" value="Integrase_cat-core"/>
</dbReference>
<dbReference type="Proteomes" id="UP000233837">
    <property type="component" value="Unassembled WGS sequence"/>
</dbReference>
<dbReference type="GO" id="GO:0003964">
    <property type="term" value="F:RNA-directed DNA polymerase activity"/>
    <property type="evidence" value="ECO:0007669"/>
    <property type="project" value="UniProtKB-KW"/>
</dbReference>
<reference evidence="8 9" key="1">
    <citation type="journal article" date="2016" name="Sci. Rep.">
        <title>The Dendrobium catenatum Lindl. genome sequence provides insights into polysaccharide synthase, floral development and adaptive evolution.</title>
        <authorList>
            <person name="Zhang G.Q."/>
            <person name="Xu Q."/>
            <person name="Bian C."/>
            <person name="Tsai W.C."/>
            <person name="Yeh C.M."/>
            <person name="Liu K.W."/>
            <person name="Yoshida K."/>
            <person name="Zhang L.S."/>
            <person name="Chang S.B."/>
            <person name="Chen F."/>
            <person name="Shi Y."/>
            <person name="Su Y.Y."/>
            <person name="Zhang Y.Q."/>
            <person name="Chen L.J."/>
            <person name="Yin Y."/>
            <person name="Lin M."/>
            <person name="Huang H."/>
            <person name="Deng H."/>
            <person name="Wang Z.W."/>
            <person name="Zhu S.L."/>
            <person name="Zhao X."/>
            <person name="Deng C."/>
            <person name="Niu S.C."/>
            <person name="Huang J."/>
            <person name="Wang M."/>
            <person name="Liu G.H."/>
            <person name="Yang H.J."/>
            <person name="Xiao X.J."/>
            <person name="Hsiao Y.Y."/>
            <person name="Wu W.L."/>
            <person name="Chen Y.Y."/>
            <person name="Mitsuda N."/>
            <person name="Ohme-Takagi M."/>
            <person name="Luo Y.B."/>
            <person name="Van de Peer Y."/>
            <person name="Liu Z.J."/>
        </authorList>
    </citation>
    <scope>NUCLEOTIDE SEQUENCE [LARGE SCALE GENOMIC DNA]</scope>
    <source>
        <tissue evidence="8">The whole plant</tissue>
    </source>
</reference>
<evidence type="ECO:0000256" key="4">
    <source>
        <dbReference type="ARBA" id="ARBA00022759"/>
    </source>
</evidence>
<dbReference type="GO" id="GO:0015074">
    <property type="term" value="P:DNA integration"/>
    <property type="evidence" value="ECO:0007669"/>
    <property type="project" value="InterPro"/>
</dbReference>
<reference evidence="8 9" key="2">
    <citation type="journal article" date="2017" name="Nature">
        <title>The Apostasia genome and the evolution of orchids.</title>
        <authorList>
            <person name="Zhang G.Q."/>
            <person name="Liu K.W."/>
            <person name="Li Z."/>
            <person name="Lohaus R."/>
            <person name="Hsiao Y.Y."/>
            <person name="Niu S.C."/>
            <person name="Wang J.Y."/>
            <person name="Lin Y.C."/>
            <person name="Xu Q."/>
            <person name="Chen L.J."/>
            <person name="Yoshida K."/>
            <person name="Fujiwara S."/>
            <person name="Wang Z.W."/>
            <person name="Zhang Y.Q."/>
            <person name="Mitsuda N."/>
            <person name="Wang M."/>
            <person name="Liu G.H."/>
            <person name="Pecoraro L."/>
            <person name="Huang H.X."/>
            <person name="Xiao X.J."/>
            <person name="Lin M."/>
            <person name="Wu X.Y."/>
            <person name="Wu W.L."/>
            <person name="Chen Y.Y."/>
            <person name="Chang S.B."/>
            <person name="Sakamoto S."/>
            <person name="Ohme-Takagi M."/>
            <person name="Yagi M."/>
            <person name="Zeng S.J."/>
            <person name="Shen C.Y."/>
            <person name="Yeh C.M."/>
            <person name="Luo Y.B."/>
            <person name="Tsai W.C."/>
            <person name="Van de Peer Y."/>
            <person name="Liu Z.J."/>
        </authorList>
    </citation>
    <scope>NUCLEOTIDE SEQUENCE [LARGE SCALE GENOMIC DNA]</scope>
    <source>
        <tissue evidence="8">The whole plant</tissue>
    </source>
</reference>
<evidence type="ECO:0000256" key="3">
    <source>
        <dbReference type="ARBA" id="ARBA00022722"/>
    </source>
</evidence>
<dbReference type="FunFam" id="1.10.340.70:FF:000001">
    <property type="entry name" value="Retrovirus-related Pol polyprotein from transposon gypsy-like Protein"/>
    <property type="match status" value="1"/>
</dbReference>
<dbReference type="InterPro" id="IPR041373">
    <property type="entry name" value="RT_RNaseH"/>
</dbReference>
<dbReference type="PANTHER" id="PTHR35046:SF26">
    <property type="entry name" value="RNA-DIRECTED DNA POLYMERASE"/>
    <property type="match status" value="1"/>
</dbReference>
<keyword evidence="1" id="KW-0808">Transferase</keyword>
<keyword evidence="6" id="KW-0695">RNA-directed DNA polymerase</keyword>
<dbReference type="Gene3D" id="1.10.340.70">
    <property type="match status" value="1"/>
</dbReference>
<dbReference type="InterPro" id="IPR036397">
    <property type="entry name" value="RNaseH_sf"/>
</dbReference>
<dbReference type="CDD" id="cd09274">
    <property type="entry name" value="RNase_HI_RT_Ty3"/>
    <property type="match status" value="1"/>
</dbReference>
<proteinExistence type="predicted"/>
<keyword evidence="4" id="KW-0255">Endonuclease</keyword>
<dbReference type="PANTHER" id="PTHR35046">
    <property type="entry name" value="ZINC KNUCKLE (CCHC-TYPE) FAMILY PROTEIN"/>
    <property type="match status" value="1"/>
</dbReference>
<keyword evidence="3" id="KW-0540">Nuclease</keyword>